<dbReference type="Gene3D" id="3.30.565.10">
    <property type="entry name" value="Histidine kinase-like ATPase, C-terminal domain"/>
    <property type="match status" value="1"/>
</dbReference>
<name>A0A1G1XAT9_9BACT</name>
<dbReference type="Pfam" id="PF02518">
    <property type="entry name" value="HATPase_c"/>
    <property type="match status" value="1"/>
</dbReference>
<comment type="caution">
    <text evidence="10">The sequence shown here is derived from an EMBL/GenBank/DDBJ whole genome shotgun (WGS) entry which is preliminary data.</text>
</comment>
<feature type="transmembrane region" description="Helical" evidence="8">
    <location>
        <begin position="232"/>
        <end position="254"/>
    </location>
</feature>
<protein>
    <recommendedName>
        <fullName evidence="2">histidine kinase</fullName>
        <ecNumber evidence="2">2.7.13.3</ecNumber>
    </recommendedName>
</protein>
<keyword evidence="7" id="KW-0175">Coiled coil</keyword>
<feature type="transmembrane region" description="Helical" evidence="8">
    <location>
        <begin position="39"/>
        <end position="61"/>
    </location>
</feature>
<keyword evidence="8" id="KW-0812">Transmembrane</keyword>
<comment type="catalytic activity">
    <reaction evidence="1">
        <text>ATP + protein L-histidine = ADP + protein N-phospho-L-histidine.</text>
        <dbReference type="EC" id="2.7.13.3"/>
    </reaction>
</comment>
<feature type="transmembrane region" description="Helical" evidence="8">
    <location>
        <begin position="203"/>
        <end position="225"/>
    </location>
</feature>
<evidence type="ECO:0000256" key="1">
    <source>
        <dbReference type="ARBA" id="ARBA00000085"/>
    </source>
</evidence>
<feature type="transmembrane region" description="Helical" evidence="8">
    <location>
        <begin position="143"/>
        <end position="163"/>
    </location>
</feature>
<dbReference type="SMART" id="SM00388">
    <property type="entry name" value="HisKA"/>
    <property type="match status" value="1"/>
</dbReference>
<dbReference type="InterPro" id="IPR031621">
    <property type="entry name" value="HisKA_7TM"/>
</dbReference>
<dbReference type="GO" id="GO:0000155">
    <property type="term" value="F:phosphorelay sensor kinase activity"/>
    <property type="evidence" value="ECO:0007669"/>
    <property type="project" value="InterPro"/>
</dbReference>
<dbReference type="SUPFAM" id="SSF55874">
    <property type="entry name" value="ATPase domain of HSP90 chaperone/DNA topoisomerase II/histidine kinase"/>
    <property type="match status" value="1"/>
</dbReference>
<dbReference type="SMART" id="SM00387">
    <property type="entry name" value="HATPase_c"/>
    <property type="match status" value="1"/>
</dbReference>
<dbReference type="Pfam" id="PF16927">
    <property type="entry name" value="HisKA_7TM"/>
    <property type="match status" value="1"/>
</dbReference>
<evidence type="ECO:0000256" key="5">
    <source>
        <dbReference type="ARBA" id="ARBA00022777"/>
    </source>
</evidence>
<organism evidence="10 11">
    <name type="scientific">Candidatus Andersenbacteria bacterium RIFCSPHIGHO2_12_FULL_45_11b</name>
    <dbReference type="NCBI Taxonomy" id="1797282"/>
    <lineage>
        <taxon>Bacteria</taxon>
        <taxon>Candidatus Anderseniibacteriota</taxon>
    </lineage>
</organism>
<sequence>MLFTVNFDVIDIILTLVVCLNLFLGFLVLFNGPKKQINVVYALNIVAIISWVGSMILYRSASISTSIVWATILYIAPTVIASSFLYFTYIFPSSQQKVDQRKVAIIFSINAVIALLVALPGIIISTVHIRPGSEKEILFGHYYGLYVLYILIFFTFGFTRLFVRLRKETGSKKMQIAYLLLGYAIAANLAFITNLIMPWIGLFFLNWLGQIFTVFMVGFTAYAIIRHRLMDIRVVVTQLFVIALWAILLFRVLVTPFGSEEQVINAATLLFTVVVGGLLVRSVLKEVRQRESIERLNNELQKANQTLHDLMNMRTEFLQIASHQLRTPVSVMRGMLDMLREDGDSMPAQQRKEFIDRALSKSEKLTNIISDILSATEMDVSNFDVASIAKPINLVEITRLIVESEQADAKDRGLTLEFDAESASLLIKSSDVYLPQAITNLIDNAIKYTEHGSVTVHVSQDGNDAVLAVSDTGIGVSPEEAKKLWAKFSRAQNAKDMYTDGSGLGLFIVKKVIEGHSGGSVFMTSEAKKGSTFGFRLPMMKEGTHEKSS</sequence>
<evidence type="ECO:0000256" key="3">
    <source>
        <dbReference type="ARBA" id="ARBA00022553"/>
    </source>
</evidence>
<gene>
    <name evidence="10" type="ORF">A3E36_01590</name>
</gene>
<keyword evidence="8" id="KW-0472">Membrane</keyword>
<keyword evidence="3" id="KW-0597">Phosphoprotein</keyword>
<evidence type="ECO:0000313" key="11">
    <source>
        <dbReference type="Proteomes" id="UP000177941"/>
    </source>
</evidence>
<accession>A0A1G1XAT9</accession>
<dbReference type="AlphaFoldDB" id="A0A1G1XAT9"/>
<dbReference type="CDD" id="cd00082">
    <property type="entry name" value="HisKA"/>
    <property type="match status" value="1"/>
</dbReference>
<feature type="transmembrane region" description="Helical" evidence="8">
    <location>
        <begin position="266"/>
        <end position="284"/>
    </location>
</feature>
<dbReference type="Pfam" id="PF00512">
    <property type="entry name" value="HisKA"/>
    <property type="match status" value="1"/>
</dbReference>
<keyword evidence="8" id="KW-1133">Transmembrane helix</keyword>
<keyword evidence="4" id="KW-0808">Transferase</keyword>
<dbReference type="PANTHER" id="PTHR43711">
    <property type="entry name" value="TWO-COMPONENT HISTIDINE KINASE"/>
    <property type="match status" value="1"/>
</dbReference>
<keyword evidence="6" id="KW-0902">Two-component regulatory system</keyword>
<evidence type="ECO:0000256" key="7">
    <source>
        <dbReference type="SAM" id="Coils"/>
    </source>
</evidence>
<proteinExistence type="predicted"/>
<dbReference type="InterPro" id="IPR036890">
    <property type="entry name" value="HATPase_C_sf"/>
</dbReference>
<dbReference type="EMBL" id="MHHS01000019">
    <property type="protein sequence ID" value="OGY37062.1"/>
    <property type="molecule type" value="Genomic_DNA"/>
</dbReference>
<dbReference type="InterPro" id="IPR003661">
    <property type="entry name" value="HisK_dim/P_dom"/>
</dbReference>
<evidence type="ECO:0000259" key="9">
    <source>
        <dbReference type="PROSITE" id="PS50109"/>
    </source>
</evidence>
<dbReference type="InterPro" id="IPR005467">
    <property type="entry name" value="His_kinase_dom"/>
</dbReference>
<dbReference type="EC" id="2.7.13.3" evidence="2"/>
<evidence type="ECO:0000313" key="10">
    <source>
        <dbReference type="EMBL" id="OGY37062.1"/>
    </source>
</evidence>
<dbReference type="FunFam" id="3.30.565.10:FF:000006">
    <property type="entry name" value="Sensor histidine kinase WalK"/>
    <property type="match status" value="1"/>
</dbReference>
<dbReference type="PRINTS" id="PR00344">
    <property type="entry name" value="BCTRLSENSOR"/>
</dbReference>
<dbReference type="SUPFAM" id="SSF47384">
    <property type="entry name" value="Homodimeric domain of signal transducing histidine kinase"/>
    <property type="match status" value="1"/>
</dbReference>
<feature type="transmembrane region" description="Helical" evidence="8">
    <location>
        <begin position="12"/>
        <end position="32"/>
    </location>
</feature>
<dbReference type="Gene3D" id="1.10.287.130">
    <property type="match status" value="1"/>
</dbReference>
<evidence type="ECO:0000256" key="2">
    <source>
        <dbReference type="ARBA" id="ARBA00012438"/>
    </source>
</evidence>
<dbReference type="InterPro" id="IPR036097">
    <property type="entry name" value="HisK_dim/P_sf"/>
</dbReference>
<reference evidence="10 11" key="1">
    <citation type="journal article" date="2016" name="Nat. Commun.">
        <title>Thousands of microbial genomes shed light on interconnected biogeochemical processes in an aquifer system.</title>
        <authorList>
            <person name="Anantharaman K."/>
            <person name="Brown C.T."/>
            <person name="Hug L.A."/>
            <person name="Sharon I."/>
            <person name="Castelle C.J."/>
            <person name="Probst A.J."/>
            <person name="Thomas B.C."/>
            <person name="Singh A."/>
            <person name="Wilkins M.J."/>
            <person name="Karaoz U."/>
            <person name="Brodie E.L."/>
            <person name="Williams K.H."/>
            <person name="Hubbard S.S."/>
            <person name="Banfield J.F."/>
        </authorList>
    </citation>
    <scope>NUCLEOTIDE SEQUENCE [LARGE SCALE GENOMIC DNA]</scope>
</reference>
<dbReference type="PANTHER" id="PTHR43711:SF26">
    <property type="entry name" value="SENSOR HISTIDINE KINASE RCSC"/>
    <property type="match status" value="1"/>
</dbReference>
<dbReference type="PROSITE" id="PS50109">
    <property type="entry name" value="HIS_KIN"/>
    <property type="match status" value="1"/>
</dbReference>
<feature type="transmembrane region" description="Helical" evidence="8">
    <location>
        <begin position="67"/>
        <end position="91"/>
    </location>
</feature>
<evidence type="ECO:0000256" key="4">
    <source>
        <dbReference type="ARBA" id="ARBA00022679"/>
    </source>
</evidence>
<dbReference type="Proteomes" id="UP000177941">
    <property type="component" value="Unassembled WGS sequence"/>
</dbReference>
<feature type="transmembrane region" description="Helical" evidence="8">
    <location>
        <begin position="175"/>
        <end position="197"/>
    </location>
</feature>
<dbReference type="InterPro" id="IPR004358">
    <property type="entry name" value="Sig_transdc_His_kin-like_C"/>
</dbReference>
<dbReference type="InterPro" id="IPR050736">
    <property type="entry name" value="Sensor_HK_Regulatory"/>
</dbReference>
<feature type="coiled-coil region" evidence="7">
    <location>
        <begin position="286"/>
        <end position="313"/>
    </location>
</feature>
<dbReference type="InterPro" id="IPR003594">
    <property type="entry name" value="HATPase_dom"/>
</dbReference>
<feature type="transmembrane region" description="Helical" evidence="8">
    <location>
        <begin position="103"/>
        <end position="123"/>
    </location>
</feature>
<evidence type="ECO:0000256" key="8">
    <source>
        <dbReference type="SAM" id="Phobius"/>
    </source>
</evidence>
<evidence type="ECO:0000256" key="6">
    <source>
        <dbReference type="ARBA" id="ARBA00023012"/>
    </source>
</evidence>
<feature type="domain" description="Histidine kinase" evidence="9">
    <location>
        <begin position="320"/>
        <end position="541"/>
    </location>
</feature>
<keyword evidence="5" id="KW-0418">Kinase</keyword>